<dbReference type="GO" id="GO:0043171">
    <property type="term" value="P:peptide catabolic process"/>
    <property type="evidence" value="ECO:0007669"/>
    <property type="project" value="UniProtKB-UniRule"/>
</dbReference>
<dbReference type="EMBL" id="JAANAS010000036">
    <property type="protein sequence ID" value="NGZ89397.1"/>
    <property type="molecule type" value="Genomic_DNA"/>
</dbReference>
<gene>
    <name evidence="8" type="ORF">G7034_03930</name>
</gene>
<dbReference type="InterPro" id="IPR009003">
    <property type="entry name" value="Peptidase_S1_PA"/>
</dbReference>
<evidence type="ECO:0000256" key="3">
    <source>
        <dbReference type="ARBA" id="ARBA00022670"/>
    </source>
</evidence>
<dbReference type="GO" id="GO:0006508">
    <property type="term" value="P:proteolysis"/>
    <property type="evidence" value="ECO:0007669"/>
    <property type="project" value="UniProtKB-KW"/>
</dbReference>
<organism evidence="8 9">
    <name type="scientific">Psychroflexus maritimus</name>
    <dbReference type="NCBI Taxonomy" id="2714865"/>
    <lineage>
        <taxon>Bacteria</taxon>
        <taxon>Pseudomonadati</taxon>
        <taxon>Bacteroidota</taxon>
        <taxon>Flavobacteriia</taxon>
        <taxon>Flavobacteriales</taxon>
        <taxon>Flavobacteriaceae</taxon>
        <taxon>Psychroflexus</taxon>
    </lineage>
</organism>
<comment type="caution">
    <text evidence="8">The sequence shown here is derived from an EMBL/GenBank/DDBJ whole genome shotgun (WGS) entry which is preliminary data.</text>
</comment>
<dbReference type="Proteomes" id="UP000643701">
    <property type="component" value="Unassembled WGS sequence"/>
</dbReference>
<protein>
    <recommendedName>
        <fullName evidence="7">Dipeptidyl-peptidase</fullName>
        <ecNumber evidence="7">3.4.14.-</ecNumber>
    </recommendedName>
</protein>
<dbReference type="AlphaFoldDB" id="A0A967ABU9"/>
<sequence length="721" mass="82978">MIKSLKFLLLFIAFPVLAQQGGMWIPSLLEGDNEEEMQALGAKITAQDIYDVNNSSLKDAIVHFNGGCTGEVISNQGLLLTNHHCGFGQIQSHSSLENDYLKDGFWAMSLDEELPNENLYARFIIRIEEVTEEMLSVISEDMDLKEKQAALDEKQAELIKQTDKELWQDANVKSFYSGNQYFMFITEKYEDVRLVGAPPSSIGKFGSDTDNWVWPRHTGDFSIFRIYADEHNRPAKYSEDNVPYQPKHSLPISLDGVQEGDFTLVFGFPGRTNQYLPAIAVEQITQKVNPTNIEIREKALEQIDAYMQQDDQIRIQYASKQARIANYWKKWKGENLGIEESGAIETKKDFEKRFMQAVKAQGKEEAYGDLFSIFETQYQEFEPFAVKRSNFLEVFFTNTELLQISFRLYQLKQSADQGENQFKQAQANIIPMLERVYKNFNARVDQSVAESIFPLYDDQVSKQQIRDLYKNSIFTNKAMAIKALEGELEKVVEVIENDALYNFAEDYITEFYQIINPNYQRIQTEIAETQKIYMTAMMEVLPDERYFPDANSTLRVTYGQVKGYQPRDAVYYNHVTYLDGVVEKYVPDDYEFDVPEKLLQLHENKDFGNYADANGKMPIGFIGTNQTTGGNSGSPAIDAHGNLIGLNFDRVWEGTMSDLYYDPEICRNIMVDARYILFVIDKFGDAGHLIEEMNLVHPKANSTQEEVEEKKKKGWWIFGRN</sequence>
<feature type="signal peptide" evidence="7">
    <location>
        <begin position="1"/>
        <end position="18"/>
    </location>
</feature>
<dbReference type="PANTHER" id="PTHR38469">
    <property type="entry name" value="PERIPLASMIC PEPTIDASE SUBFAMILY S1B"/>
    <property type="match status" value="1"/>
</dbReference>
<evidence type="ECO:0000256" key="2">
    <source>
        <dbReference type="ARBA" id="ARBA00022438"/>
    </source>
</evidence>
<proteinExistence type="inferred from homology"/>
<dbReference type="GO" id="GO:0008239">
    <property type="term" value="F:dipeptidyl-peptidase activity"/>
    <property type="evidence" value="ECO:0007669"/>
    <property type="project" value="UniProtKB-UniRule"/>
</dbReference>
<keyword evidence="6 7" id="KW-0720">Serine protease</keyword>
<dbReference type="SUPFAM" id="SSF50494">
    <property type="entry name" value="Trypsin-like serine proteases"/>
    <property type="match status" value="1"/>
</dbReference>
<evidence type="ECO:0000256" key="1">
    <source>
        <dbReference type="ARBA" id="ARBA00010491"/>
    </source>
</evidence>
<name>A0A967ABU9_9FLAO</name>
<evidence type="ECO:0000256" key="4">
    <source>
        <dbReference type="ARBA" id="ARBA00022729"/>
    </source>
</evidence>
<keyword evidence="3 7" id="KW-0645">Protease</keyword>
<comment type="function">
    <text evidence="7">Catalyzes the removal of dipeptides from the N-terminus of oligopeptides.</text>
</comment>
<keyword evidence="9" id="KW-1185">Reference proteome</keyword>
<feature type="chain" id="PRO_5038161700" description="Dipeptidyl-peptidase" evidence="7">
    <location>
        <begin position="19"/>
        <end position="721"/>
    </location>
</feature>
<dbReference type="EC" id="3.4.14.-" evidence="7"/>
<dbReference type="Pfam" id="PF10459">
    <property type="entry name" value="Peptidase_S46"/>
    <property type="match status" value="1"/>
</dbReference>
<evidence type="ECO:0000313" key="9">
    <source>
        <dbReference type="Proteomes" id="UP000643701"/>
    </source>
</evidence>
<dbReference type="PANTHER" id="PTHR38469:SF1">
    <property type="entry name" value="PERIPLASMIC PEPTIDASE SUBFAMILY S1B"/>
    <property type="match status" value="1"/>
</dbReference>
<keyword evidence="5 7" id="KW-0378">Hydrolase</keyword>
<reference evidence="8" key="1">
    <citation type="submission" date="2020-03" db="EMBL/GenBank/DDBJ databases">
        <title>Psychroflexus Maritimus sp. nov., isolate from marine sediment.</title>
        <authorList>
            <person name="Zhong Y.-L."/>
        </authorList>
    </citation>
    <scope>NUCLEOTIDE SEQUENCE</scope>
    <source>
        <strain evidence="8">C1</strain>
    </source>
</reference>
<dbReference type="InterPro" id="IPR019500">
    <property type="entry name" value="Pep_S46"/>
</dbReference>
<evidence type="ECO:0000256" key="5">
    <source>
        <dbReference type="ARBA" id="ARBA00022801"/>
    </source>
</evidence>
<keyword evidence="4 7" id="KW-0732">Signal</keyword>
<evidence type="ECO:0000256" key="7">
    <source>
        <dbReference type="RuleBase" id="RU366067"/>
    </source>
</evidence>
<comment type="similarity">
    <text evidence="1 7">Belongs to the peptidase S46 family.</text>
</comment>
<dbReference type="GO" id="GO:0070009">
    <property type="term" value="F:serine-type aminopeptidase activity"/>
    <property type="evidence" value="ECO:0007669"/>
    <property type="project" value="UniProtKB-UniRule"/>
</dbReference>
<evidence type="ECO:0000256" key="6">
    <source>
        <dbReference type="ARBA" id="ARBA00022825"/>
    </source>
</evidence>
<keyword evidence="2 7" id="KW-0031">Aminopeptidase</keyword>
<evidence type="ECO:0000313" key="8">
    <source>
        <dbReference type="EMBL" id="NGZ89397.1"/>
    </source>
</evidence>
<accession>A0A967ABU9</accession>